<dbReference type="GO" id="GO:0006950">
    <property type="term" value="P:response to stress"/>
    <property type="evidence" value="ECO:0007669"/>
    <property type="project" value="TreeGrafter"/>
</dbReference>
<reference evidence="2" key="1">
    <citation type="submission" date="2023-01" db="EMBL/GenBank/DDBJ databases">
        <title>The diversity of Class Acidimicrobiia in South China Sea sediment environments and the proposal of Iamia marina sp. nov., a novel species of the genus Iamia.</title>
        <authorList>
            <person name="He Y."/>
            <person name="Tian X."/>
        </authorList>
    </citation>
    <scope>NUCLEOTIDE SEQUENCE</scope>
    <source>
        <strain evidence="2">DSM 19957</strain>
    </source>
</reference>
<dbReference type="Gene3D" id="1.10.10.10">
    <property type="entry name" value="Winged helix-like DNA-binding domain superfamily/Winged helix DNA-binding domain"/>
    <property type="match status" value="1"/>
</dbReference>
<dbReference type="AlphaFoldDB" id="A0AAE9Y7L1"/>
<organism evidence="2 3">
    <name type="scientific">Iamia majanohamensis</name>
    <dbReference type="NCBI Taxonomy" id="467976"/>
    <lineage>
        <taxon>Bacteria</taxon>
        <taxon>Bacillati</taxon>
        <taxon>Actinomycetota</taxon>
        <taxon>Acidimicrobiia</taxon>
        <taxon>Acidimicrobiales</taxon>
        <taxon>Iamiaceae</taxon>
        <taxon>Iamia</taxon>
    </lineage>
</organism>
<gene>
    <name evidence="2" type="ORF">PO878_06880</name>
</gene>
<keyword evidence="3" id="KW-1185">Reference proteome</keyword>
<proteinExistence type="predicted"/>
<name>A0AAE9Y7L1_9ACTN</name>
<dbReference type="PANTHER" id="PTHR33164">
    <property type="entry name" value="TRANSCRIPTIONAL REGULATOR, MARR FAMILY"/>
    <property type="match status" value="1"/>
</dbReference>
<feature type="domain" description="HTH marR-type" evidence="1">
    <location>
        <begin position="26"/>
        <end position="161"/>
    </location>
</feature>
<dbReference type="PROSITE" id="PS50995">
    <property type="entry name" value="HTH_MARR_2"/>
    <property type="match status" value="1"/>
</dbReference>
<dbReference type="RefSeq" id="WP_272737967.1">
    <property type="nucleotide sequence ID" value="NZ_CP116942.1"/>
</dbReference>
<dbReference type="Pfam" id="PF12802">
    <property type="entry name" value="MarR_2"/>
    <property type="match status" value="1"/>
</dbReference>
<protein>
    <submittedName>
        <fullName evidence="2">MarR family transcriptional regulator</fullName>
    </submittedName>
</protein>
<dbReference type="GO" id="GO:0003700">
    <property type="term" value="F:DNA-binding transcription factor activity"/>
    <property type="evidence" value="ECO:0007669"/>
    <property type="project" value="InterPro"/>
</dbReference>
<dbReference type="InterPro" id="IPR036390">
    <property type="entry name" value="WH_DNA-bd_sf"/>
</dbReference>
<dbReference type="PRINTS" id="PR00598">
    <property type="entry name" value="HTHMARR"/>
</dbReference>
<sequence length="164" mass="17511">MAPPRDPVDDLVDQWARERPDLTFADMATIGRLARVSAQVGAAVESVLAEHGLTVADFDVLATLRRAGAPFTLRTGAITRQLMLSPAGMTGRVDRLEGRGLVARAPDPDDRRGWRVRLTDEGRAVVDAAVADHVANEGRILAGLSPAQRRALDGALRTLTADLG</sequence>
<dbReference type="InterPro" id="IPR000835">
    <property type="entry name" value="HTH_MarR-typ"/>
</dbReference>
<dbReference type="SMART" id="SM00347">
    <property type="entry name" value="HTH_MARR"/>
    <property type="match status" value="1"/>
</dbReference>
<dbReference type="Proteomes" id="UP001216390">
    <property type="component" value="Chromosome"/>
</dbReference>
<accession>A0AAE9Y7L1</accession>
<evidence type="ECO:0000259" key="1">
    <source>
        <dbReference type="PROSITE" id="PS50995"/>
    </source>
</evidence>
<dbReference type="InterPro" id="IPR039422">
    <property type="entry name" value="MarR/SlyA-like"/>
</dbReference>
<dbReference type="SUPFAM" id="SSF46785">
    <property type="entry name" value="Winged helix' DNA-binding domain"/>
    <property type="match status" value="1"/>
</dbReference>
<evidence type="ECO:0000313" key="3">
    <source>
        <dbReference type="Proteomes" id="UP001216390"/>
    </source>
</evidence>
<dbReference type="PANTHER" id="PTHR33164:SF104">
    <property type="entry name" value="TRANSCRIPTIONAL REGULATORY PROTEIN"/>
    <property type="match status" value="1"/>
</dbReference>
<dbReference type="KEGG" id="ima:PO878_06880"/>
<evidence type="ECO:0000313" key="2">
    <source>
        <dbReference type="EMBL" id="WCO68450.1"/>
    </source>
</evidence>
<dbReference type="InterPro" id="IPR036388">
    <property type="entry name" value="WH-like_DNA-bd_sf"/>
</dbReference>
<dbReference type="EMBL" id="CP116942">
    <property type="protein sequence ID" value="WCO68450.1"/>
    <property type="molecule type" value="Genomic_DNA"/>
</dbReference>